<protein>
    <submittedName>
        <fullName evidence="2">Uncharacterized protein</fullName>
    </submittedName>
</protein>
<evidence type="ECO:0000256" key="1">
    <source>
        <dbReference type="SAM" id="MobiDB-lite"/>
    </source>
</evidence>
<feature type="compositionally biased region" description="Acidic residues" evidence="1">
    <location>
        <begin position="300"/>
        <end position="309"/>
    </location>
</feature>
<feature type="compositionally biased region" description="Polar residues" evidence="1">
    <location>
        <begin position="393"/>
        <end position="403"/>
    </location>
</feature>
<accession>A0AAD3HH53</accession>
<evidence type="ECO:0000313" key="2">
    <source>
        <dbReference type="EMBL" id="GFR40458.1"/>
    </source>
</evidence>
<gene>
    <name evidence="2" type="ORF">Agub_g1016</name>
</gene>
<feature type="compositionally biased region" description="Polar residues" evidence="1">
    <location>
        <begin position="267"/>
        <end position="278"/>
    </location>
</feature>
<proteinExistence type="predicted"/>
<feature type="region of interest" description="Disordered" evidence="1">
    <location>
        <begin position="28"/>
        <end position="48"/>
    </location>
</feature>
<dbReference type="Proteomes" id="UP001054857">
    <property type="component" value="Unassembled WGS sequence"/>
</dbReference>
<evidence type="ECO:0000313" key="3">
    <source>
        <dbReference type="Proteomes" id="UP001054857"/>
    </source>
</evidence>
<dbReference type="AlphaFoldDB" id="A0AAD3HH53"/>
<organism evidence="2 3">
    <name type="scientific">Astrephomene gubernaculifera</name>
    <dbReference type="NCBI Taxonomy" id="47775"/>
    <lineage>
        <taxon>Eukaryota</taxon>
        <taxon>Viridiplantae</taxon>
        <taxon>Chlorophyta</taxon>
        <taxon>core chlorophytes</taxon>
        <taxon>Chlorophyceae</taxon>
        <taxon>CS clade</taxon>
        <taxon>Chlamydomonadales</taxon>
        <taxon>Astrephomenaceae</taxon>
        <taxon>Astrephomene</taxon>
    </lineage>
</organism>
<feature type="compositionally biased region" description="Polar residues" evidence="1">
    <location>
        <begin position="289"/>
        <end position="299"/>
    </location>
</feature>
<feature type="region of interest" description="Disordered" evidence="1">
    <location>
        <begin position="119"/>
        <end position="139"/>
    </location>
</feature>
<feature type="region of interest" description="Disordered" evidence="1">
    <location>
        <begin position="160"/>
        <end position="206"/>
    </location>
</feature>
<keyword evidence="3" id="KW-1185">Reference proteome</keyword>
<sequence>MNYLANALQQLCSSVPFGRGFLRNSRKRRHDDVTSVEGVKAPTTRAGAQTHEEYVTGPENVRNTLELQPLLAPASISGVLLPASDGNLLLPGQQHGNATKRIRLPSDGPLAPLWPKSSTQTNKMAGGNRQHGDNLQSQHGIVPPRIVTTAAGGVTTYDRNNIKSAAPSHDDPYNFTANESSHQDNSEGGGVHADCRSDGRRPTGPPAAAAACGASLQVSPKVPALPPLAKLLKAGCISDVLCMQGVSDLGHAQTEQQSPQAPLPEIQLTSQMQDQQRPSTDRRSGRQHVPNSTPSFQDSPESDEPEDSMDITSLDKPPSPLSPPPPPPPKAHPSAEDFLSAASASLQLISALSALVHHNVLPIPGDLEATLAHMYIICKRAGTEATKDKTRNPLCTVSGNTPAASKGRVPPTPRLQKADWLLTVLWQVEVVSSQYRGEISDVIYDYMDNLPASAKEPKRSTQWWRSRLLELQLEVLQACDWRVTITEEELATAVAELRQVGGGDNAENNGSPSSADCACSVLKSKVTTTVHTAINSSGAHPAKTPATGVRQPASFAAQLRNSFAGVGSSYGNTRPAPMVTKRRAGAKPRSTALSRLVARILEDAAWRSGTLTPKETETVSIETVSIEQ</sequence>
<name>A0AAD3HH53_9CHLO</name>
<reference evidence="2 3" key="1">
    <citation type="journal article" date="2021" name="Sci. Rep.">
        <title>Genome sequencing of the multicellular alga Astrephomene provides insights into convergent evolution of germ-soma differentiation.</title>
        <authorList>
            <person name="Yamashita S."/>
            <person name="Yamamoto K."/>
            <person name="Matsuzaki R."/>
            <person name="Suzuki S."/>
            <person name="Yamaguchi H."/>
            <person name="Hirooka S."/>
            <person name="Minakuchi Y."/>
            <person name="Miyagishima S."/>
            <person name="Kawachi M."/>
            <person name="Toyoda A."/>
            <person name="Nozaki H."/>
        </authorList>
    </citation>
    <scope>NUCLEOTIDE SEQUENCE [LARGE SCALE GENOMIC DNA]</scope>
    <source>
        <strain evidence="2 3">NIES-4017</strain>
    </source>
</reference>
<dbReference type="EMBL" id="BMAR01000001">
    <property type="protein sequence ID" value="GFR40458.1"/>
    <property type="molecule type" value="Genomic_DNA"/>
</dbReference>
<feature type="region of interest" description="Disordered" evidence="1">
    <location>
        <begin position="392"/>
        <end position="411"/>
    </location>
</feature>
<feature type="compositionally biased region" description="Pro residues" evidence="1">
    <location>
        <begin position="317"/>
        <end position="331"/>
    </location>
</feature>
<comment type="caution">
    <text evidence="2">The sequence shown here is derived from an EMBL/GenBank/DDBJ whole genome shotgun (WGS) entry which is preliminary data.</text>
</comment>
<feature type="region of interest" description="Disordered" evidence="1">
    <location>
        <begin position="252"/>
        <end position="335"/>
    </location>
</feature>